<protein>
    <submittedName>
        <fullName evidence="2">Uncharacterized protein</fullName>
    </submittedName>
</protein>
<feature type="region of interest" description="Disordered" evidence="1">
    <location>
        <begin position="1"/>
        <end position="23"/>
    </location>
</feature>
<reference evidence="2 3" key="1">
    <citation type="journal article" date="2019" name="Commun. Biol.">
        <title>The bagworm genome reveals a unique fibroin gene that provides high tensile strength.</title>
        <authorList>
            <person name="Kono N."/>
            <person name="Nakamura H."/>
            <person name="Ohtoshi R."/>
            <person name="Tomita M."/>
            <person name="Numata K."/>
            <person name="Arakawa K."/>
        </authorList>
    </citation>
    <scope>NUCLEOTIDE SEQUENCE [LARGE SCALE GENOMIC DNA]</scope>
</reference>
<dbReference type="EMBL" id="BGZK01000131">
    <property type="protein sequence ID" value="GBP21684.1"/>
    <property type="molecule type" value="Genomic_DNA"/>
</dbReference>
<evidence type="ECO:0000313" key="3">
    <source>
        <dbReference type="Proteomes" id="UP000299102"/>
    </source>
</evidence>
<dbReference type="Proteomes" id="UP000299102">
    <property type="component" value="Unassembled WGS sequence"/>
</dbReference>
<gene>
    <name evidence="2" type="ORF">EVAR_16232_1</name>
</gene>
<dbReference type="AlphaFoldDB" id="A0A4C1U6V9"/>
<accession>A0A4C1U6V9</accession>
<sequence length="71" mass="8017">MRDESQSRDRDGTGMRGGAGVRIERETKFEIDSNFDQHKTYLSEQFLSGFTQRHNPSLPALSHLLLLPGIA</sequence>
<organism evidence="2 3">
    <name type="scientific">Eumeta variegata</name>
    <name type="common">Bagworm moth</name>
    <name type="synonym">Eumeta japonica</name>
    <dbReference type="NCBI Taxonomy" id="151549"/>
    <lineage>
        <taxon>Eukaryota</taxon>
        <taxon>Metazoa</taxon>
        <taxon>Ecdysozoa</taxon>
        <taxon>Arthropoda</taxon>
        <taxon>Hexapoda</taxon>
        <taxon>Insecta</taxon>
        <taxon>Pterygota</taxon>
        <taxon>Neoptera</taxon>
        <taxon>Endopterygota</taxon>
        <taxon>Lepidoptera</taxon>
        <taxon>Glossata</taxon>
        <taxon>Ditrysia</taxon>
        <taxon>Tineoidea</taxon>
        <taxon>Psychidae</taxon>
        <taxon>Oiketicinae</taxon>
        <taxon>Eumeta</taxon>
    </lineage>
</organism>
<evidence type="ECO:0000256" key="1">
    <source>
        <dbReference type="SAM" id="MobiDB-lite"/>
    </source>
</evidence>
<name>A0A4C1U6V9_EUMVA</name>
<evidence type="ECO:0000313" key="2">
    <source>
        <dbReference type="EMBL" id="GBP21684.1"/>
    </source>
</evidence>
<feature type="compositionally biased region" description="Basic and acidic residues" evidence="1">
    <location>
        <begin position="1"/>
        <end position="13"/>
    </location>
</feature>
<proteinExistence type="predicted"/>
<comment type="caution">
    <text evidence="2">The sequence shown here is derived from an EMBL/GenBank/DDBJ whole genome shotgun (WGS) entry which is preliminary data.</text>
</comment>
<keyword evidence="3" id="KW-1185">Reference proteome</keyword>